<feature type="transmembrane region" description="Helical" evidence="10">
    <location>
        <begin position="366"/>
        <end position="386"/>
    </location>
</feature>
<reference evidence="12" key="1">
    <citation type="submission" date="2016-09" db="EMBL/GenBank/DDBJ databases">
        <authorList>
            <person name="Varghese N."/>
            <person name="Submissions S."/>
        </authorList>
    </citation>
    <scope>NUCLEOTIDE SEQUENCE [LARGE SCALE GENOMIC DNA]</scope>
    <source>
        <strain evidence="12">JS23</strain>
    </source>
</reference>
<feature type="transmembrane region" description="Helical" evidence="10">
    <location>
        <begin position="239"/>
        <end position="259"/>
    </location>
</feature>
<evidence type="ECO:0000313" key="11">
    <source>
        <dbReference type="EMBL" id="SDV49261.1"/>
    </source>
</evidence>
<dbReference type="NCBIfam" id="TIGR00797">
    <property type="entry name" value="matE"/>
    <property type="match status" value="1"/>
</dbReference>
<keyword evidence="6 10" id="KW-1133">Transmembrane helix</keyword>
<dbReference type="GO" id="GO:0015297">
    <property type="term" value="F:antiporter activity"/>
    <property type="evidence" value="ECO:0007669"/>
    <property type="project" value="UniProtKB-KW"/>
</dbReference>
<sequence>MAGVDAGRAQDGARMAADAMAVRDATSSALINGGARLPAAPTGGQGGGHIRAECRHLLLLALPLIAGQLSTVGLNLIDVVLAGHLGAHVLAAVAIGSSVWAIGMTAINGVLMALAASVAQLHGGGRRAESWSLYRQALWLAAGLGTVVAGTLWFVGPLLIQWMGVVPSIAHDATVFVRTVCWGAFPFAIYCACRGLSEGLSVTRPTAVLSIGGMFLLGPIAYVLMYGRLGLPALGAQGSAIALVTVLSLQAAIYATILFRFPAYADTGRASPAVAGAHRPRAEPLLGLLRIGVPMSVTLLMEAGLFIAISLSVGGLGETTAAAHQIALSVATTVFMVPLGLSMAITVRVGNAAGRGDGAGVRRAGLTGIGMALAVQMVSASAMLLLPHLIVGLYTRDVAVSAAAVGLLQLAGLFQLSDGIQVSSNGALRGLKDTRLPMFITVAAYWIVGMPLGWHLAFARHMGAAGLWIGLIAGLSAAAVALGSRFIVLCRRPVAASAPARHEAA</sequence>
<dbReference type="Pfam" id="PF01554">
    <property type="entry name" value="MatE"/>
    <property type="match status" value="2"/>
</dbReference>
<dbReference type="InterPro" id="IPR002528">
    <property type="entry name" value="MATE_fam"/>
</dbReference>
<evidence type="ECO:0000256" key="10">
    <source>
        <dbReference type="SAM" id="Phobius"/>
    </source>
</evidence>
<evidence type="ECO:0000256" key="8">
    <source>
        <dbReference type="ARBA" id="ARBA00023136"/>
    </source>
</evidence>
<proteinExistence type="predicted"/>
<dbReference type="InterPro" id="IPR050222">
    <property type="entry name" value="MATE_MdtK"/>
</dbReference>
<evidence type="ECO:0000256" key="4">
    <source>
        <dbReference type="ARBA" id="ARBA00022475"/>
    </source>
</evidence>
<dbReference type="GO" id="GO:0006811">
    <property type="term" value="P:monoatomic ion transport"/>
    <property type="evidence" value="ECO:0007669"/>
    <property type="project" value="UniProtKB-KW"/>
</dbReference>
<evidence type="ECO:0000256" key="2">
    <source>
        <dbReference type="ARBA" id="ARBA00022448"/>
    </source>
</evidence>
<keyword evidence="8 10" id="KW-0472">Membrane</keyword>
<dbReference type="CDD" id="cd13131">
    <property type="entry name" value="MATE_NorM_like"/>
    <property type="match status" value="1"/>
</dbReference>
<feature type="transmembrane region" description="Helical" evidence="10">
    <location>
        <begin position="436"/>
        <end position="457"/>
    </location>
</feature>
<name>A0A1H2PRX6_9BURK</name>
<evidence type="ECO:0000313" key="12">
    <source>
        <dbReference type="Proteomes" id="UP000243719"/>
    </source>
</evidence>
<protein>
    <recommendedName>
        <fullName evidence="9">Multidrug-efflux transporter</fullName>
    </recommendedName>
</protein>
<dbReference type="GO" id="GO:0042910">
    <property type="term" value="F:xenobiotic transmembrane transporter activity"/>
    <property type="evidence" value="ECO:0007669"/>
    <property type="project" value="InterPro"/>
</dbReference>
<evidence type="ECO:0000256" key="7">
    <source>
        <dbReference type="ARBA" id="ARBA00023065"/>
    </source>
</evidence>
<gene>
    <name evidence="11" type="ORF">SAMN05216551_107193</name>
</gene>
<feature type="transmembrane region" description="Helical" evidence="10">
    <location>
        <begin position="89"/>
        <end position="116"/>
    </location>
</feature>
<dbReference type="InterPro" id="IPR048279">
    <property type="entry name" value="MdtK-like"/>
</dbReference>
<evidence type="ECO:0000256" key="9">
    <source>
        <dbReference type="ARBA" id="ARBA00031636"/>
    </source>
</evidence>
<feature type="transmembrane region" description="Helical" evidence="10">
    <location>
        <begin position="326"/>
        <end position="345"/>
    </location>
</feature>
<feature type="transmembrane region" description="Helical" evidence="10">
    <location>
        <begin position="288"/>
        <end position="314"/>
    </location>
</feature>
<keyword evidence="5 10" id="KW-0812">Transmembrane</keyword>
<feature type="transmembrane region" description="Helical" evidence="10">
    <location>
        <begin position="463"/>
        <end position="482"/>
    </location>
</feature>
<organism evidence="11 12">
    <name type="scientific">Chitinasiproducens palmae</name>
    <dbReference type="NCBI Taxonomy" id="1770053"/>
    <lineage>
        <taxon>Bacteria</taxon>
        <taxon>Pseudomonadati</taxon>
        <taxon>Pseudomonadota</taxon>
        <taxon>Betaproteobacteria</taxon>
        <taxon>Burkholderiales</taxon>
        <taxon>Burkholderiaceae</taxon>
        <taxon>Chitinasiproducens</taxon>
    </lineage>
</organism>
<keyword evidence="7" id="KW-0406">Ion transport</keyword>
<feature type="transmembrane region" description="Helical" evidence="10">
    <location>
        <begin position="57"/>
        <end position="77"/>
    </location>
</feature>
<keyword evidence="2" id="KW-0813">Transport</keyword>
<dbReference type="EMBL" id="FNLO01000007">
    <property type="protein sequence ID" value="SDV49261.1"/>
    <property type="molecule type" value="Genomic_DNA"/>
</dbReference>
<feature type="transmembrane region" description="Helical" evidence="10">
    <location>
        <begin position="175"/>
        <end position="193"/>
    </location>
</feature>
<accession>A0A1H2PRX6</accession>
<keyword evidence="4" id="KW-1003">Cell membrane</keyword>
<keyword evidence="3" id="KW-0050">Antiport</keyword>
<dbReference type="Proteomes" id="UP000243719">
    <property type="component" value="Unassembled WGS sequence"/>
</dbReference>
<feature type="transmembrane region" description="Helical" evidence="10">
    <location>
        <begin position="205"/>
        <end position="227"/>
    </location>
</feature>
<feature type="transmembrane region" description="Helical" evidence="10">
    <location>
        <begin position="398"/>
        <end position="416"/>
    </location>
</feature>
<dbReference type="GO" id="GO:0005886">
    <property type="term" value="C:plasma membrane"/>
    <property type="evidence" value="ECO:0007669"/>
    <property type="project" value="UniProtKB-SubCell"/>
</dbReference>
<keyword evidence="12" id="KW-1185">Reference proteome</keyword>
<dbReference type="STRING" id="1770053.SAMN05216551_107193"/>
<dbReference type="AlphaFoldDB" id="A0A1H2PRX6"/>
<dbReference type="PIRSF" id="PIRSF006603">
    <property type="entry name" value="DinF"/>
    <property type="match status" value="1"/>
</dbReference>
<evidence type="ECO:0000256" key="6">
    <source>
        <dbReference type="ARBA" id="ARBA00022989"/>
    </source>
</evidence>
<evidence type="ECO:0000256" key="1">
    <source>
        <dbReference type="ARBA" id="ARBA00004429"/>
    </source>
</evidence>
<evidence type="ECO:0000256" key="5">
    <source>
        <dbReference type="ARBA" id="ARBA00022692"/>
    </source>
</evidence>
<dbReference type="PANTHER" id="PTHR43298:SF2">
    <property type="entry name" value="FMN_FAD EXPORTER YEEO-RELATED"/>
    <property type="match status" value="1"/>
</dbReference>
<feature type="transmembrane region" description="Helical" evidence="10">
    <location>
        <begin position="137"/>
        <end position="155"/>
    </location>
</feature>
<comment type="subcellular location">
    <subcellularLocation>
        <location evidence="1">Cell inner membrane</location>
        <topology evidence="1">Multi-pass membrane protein</topology>
    </subcellularLocation>
</comment>
<dbReference type="PANTHER" id="PTHR43298">
    <property type="entry name" value="MULTIDRUG RESISTANCE PROTEIN NORM-RELATED"/>
    <property type="match status" value="1"/>
</dbReference>
<evidence type="ECO:0000256" key="3">
    <source>
        <dbReference type="ARBA" id="ARBA00022449"/>
    </source>
</evidence>